<dbReference type="PANTHER" id="PTHR30518">
    <property type="entry name" value="ENDOLYTIC MUREIN TRANSGLYCOSYLASE"/>
    <property type="match status" value="1"/>
</dbReference>
<dbReference type="Pfam" id="PF02618">
    <property type="entry name" value="YceG"/>
    <property type="match status" value="1"/>
</dbReference>
<dbReference type="NCBIfam" id="TIGR00247">
    <property type="entry name" value="endolytic transglycosylase MltG"/>
    <property type="match status" value="1"/>
</dbReference>
<feature type="site" description="Important for catalytic activity" evidence="7">
    <location>
        <position position="201"/>
    </location>
</feature>
<dbReference type="GO" id="GO:0009252">
    <property type="term" value="P:peptidoglycan biosynthetic process"/>
    <property type="evidence" value="ECO:0007669"/>
    <property type="project" value="UniProtKB-UniRule"/>
</dbReference>
<gene>
    <name evidence="7" type="primary">mltG</name>
    <name evidence="10" type="ORF">BN4615_P2159</name>
</gene>
<accession>Q7WZ93</accession>
<proteinExistence type="inferred from homology"/>
<evidence type="ECO:0000256" key="2">
    <source>
        <dbReference type="ARBA" id="ARBA00022692"/>
    </source>
</evidence>
<evidence type="ECO:0000256" key="5">
    <source>
        <dbReference type="ARBA" id="ARBA00023239"/>
    </source>
</evidence>
<keyword evidence="2 7" id="KW-0812">Transmembrane</keyword>
<reference evidence="10" key="2">
    <citation type="submission" date="2016-04" db="EMBL/GenBank/DDBJ databases">
        <authorList>
            <person name="Evans L.H."/>
            <person name="Alamgir A."/>
            <person name="Owens N."/>
            <person name="Weber N.D."/>
            <person name="Virtaneva K."/>
            <person name="Barbian K."/>
            <person name="Babar A."/>
            <person name="Rosenke K."/>
        </authorList>
    </citation>
    <scope>NUCLEOTIDE SEQUENCE</scope>
    <source>
        <strain evidence="10">Nono1</strain>
    </source>
</reference>
<dbReference type="EMBL" id="AJ561198">
    <property type="protein sequence ID" value="CAD91193.1"/>
    <property type="molecule type" value="Genomic_DNA"/>
</dbReference>
<sequence>MNIEDLLRETLSEMADEERPPAPSRFLQGRSLQAREHRPRRRGLALMAAAGVVALAVGATFVVRGLSPGTSGEAAGQPDAVASVVPEQRPAITVIVPPGMRLAQLLKRLSSVTGRPVAEFERAARDGAALGLPPYAKGRLEGFAAPGSYEISPAMSPGEILGAMVTGFGRLAEETGLVAGAGRAGRTPLEILTIASIVQAESFRPEDMPKIARVLHNRLDRKMRLQVDSTVLYGLGKYGSAATPEDVRSPSPYNTYRRPGLPPGPIGSPGADAVRAALEPAAGRWLYYVATDPRTGAMKFATTQTEYAALVEERDRNQ</sequence>
<dbReference type="CDD" id="cd08010">
    <property type="entry name" value="MltG_like"/>
    <property type="match status" value="1"/>
</dbReference>
<evidence type="ECO:0000256" key="7">
    <source>
        <dbReference type="HAMAP-Rule" id="MF_02065"/>
    </source>
</evidence>
<dbReference type="GO" id="GO:0008932">
    <property type="term" value="F:lytic endotransglycosylase activity"/>
    <property type="evidence" value="ECO:0007669"/>
    <property type="project" value="UniProtKB-UniRule"/>
</dbReference>
<comment type="function">
    <text evidence="7">Functions as a peptidoglycan terminase that cleaves nascent peptidoglycan strands endolytically to terminate their elongation.</text>
</comment>
<comment type="catalytic activity">
    <reaction evidence="7">
        <text>a peptidoglycan chain = a peptidoglycan chain with N-acetyl-1,6-anhydromuramyl-[peptide] at the reducing end + a peptidoglycan chain with N-acetylglucosamine at the non-reducing end.</text>
        <dbReference type="EC" id="4.2.2.29"/>
    </reaction>
</comment>
<organism evidence="9">
    <name type="scientific">Nonomuraea gerenzanensis</name>
    <dbReference type="NCBI Taxonomy" id="93944"/>
    <lineage>
        <taxon>Bacteria</taxon>
        <taxon>Bacillati</taxon>
        <taxon>Actinomycetota</taxon>
        <taxon>Actinomycetes</taxon>
        <taxon>Streptosporangiales</taxon>
        <taxon>Streptosporangiaceae</taxon>
        <taxon>Nonomuraea</taxon>
    </lineage>
</organism>
<feature type="transmembrane region" description="Helical" evidence="7">
    <location>
        <begin position="44"/>
        <end position="63"/>
    </location>
</feature>
<evidence type="ECO:0000313" key="10">
    <source>
        <dbReference type="EMBL" id="SBO92645.1"/>
    </source>
</evidence>
<evidence type="ECO:0000256" key="6">
    <source>
        <dbReference type="ARBA" id="ARBA00023316"/>
    </source>
</evidence>
<dbReference type="AlphaFoldDB" id="Q7WZ93"/>
<evidence type="ECO:0000313" key="9">
    <source>
        <dbReference type="EMBL" id="CAD91193.1"/>
    </source>
</evidence>
<comment type="subcellular location">
    <subcellularLocation>
        <location evidence="7">Cell membrane</location>
        <topology evidence="7">Single-pass membrane protein</topology>
    </subcellularLocation>
</comment>
<keyword evidence="5 7" id="KW-0456">Lyase</keyword>
<comment type="similarity">
    <text evidence="7">Belongs to the transglycosylase MltG family.</text>
</comment>
<dbReference type="InterPro" id="IPR003770">
    <property type="entry name" value="MLTG-like"/>
</dbReference>
<keyword evidence="4 7" id="KW-0472">Membrane</keyword>
<dbReference type="EMBL" id="LT559118">
    <property type="protein sequence ID" value="SBO92645.1"/>
    <property type="molecule type" value="Genomic_DNA"/>
</dbReference>
<evidence type="ECO:0000256" key="3">
    <source>
        <dbReference type="ARBA" id="ARBA00022989"/>
    </source>
</evidence>
<dbReference type="GO" id="GO:0071555">
    <property type="term" value="P:cell wall organization"/>
    <property type="evidence" value="ECO:0007669"/>
    <property type="project" value="UniProtKB-KW"/>
</dbReference>
<dbReference type="RefSeq" id="WP_225271896.1">
    <property type="nucleotide sequence ID" value="NZ_CP084058.1"/>
</dbReference>
<reference evidence="9" key="1">
    <citation type="journal article" date="2003" name="Chem. Biol.">
        <title>The gene cluster for the biosynthesis of the glycopeptide antibiotic A40926 by nonomuraea species.</title>
        <authorList>
            <person name="Sosio M."/>
            <person name="Stinchi S."/>
            <person name="Beltrametti F."/>
            <person name="Lazzarini A."/>
            <person name="Donadio S."/>
        </authorList>
    </citation>
    <scope>NUCLEOTIDE SEQUENCE</scope>
    <source>
        <strain evidence="9">ATCC 39727</strain>
    </source>
</reference>
<dbReference type="GO" id="GO:0005886">
    <property type="term" value="C:plasma membrane"/>
    <property type="evidence" value="ECO:0007669"/>
    <property type="project" value="UniProtKB-SubCell"/>
</dbReference>
<keyword evidence="6 7" id="KW-0961">Cell wall biogenesis/degradation</keyword>
<evidence type="ECO:0000256" key="4">
    <source>
        <dbReference type="ARBA" id="ARBA00023136"/>
    </source>
</evidence>
<name>Q7WZ93_9ACTN</name>
<keyword evidence="3 7" id="KW-1133">Transmembrane helix</keyword>
<feature type="region of interest" description="Disordered" evidence="8">
    <location>
        <begin position="242"/>
        <end position="272"/>
    </location>
</feature>
<dbReference type="PANTHER" id="PTHR30518:SF2">
    <property type="entry name" value="ENDOLYTIC MUREIN TRANSGLYCOSYLASE"/>
    <property type="match status" value="1"/>
</dbReference>
<evidence type="ECO:0000256" key="8">
    <source>
        <dbReference type="SAM" id="MobiDB-lite"/>
    </source>
</evidence>
<dbReference type="HAMAP" id="MF_02065">
    <property type="entry name" value="MltG"/>
    <property type="match status" value="1"/>
</dbReference>
<evidence type="ECO:0000256" key="1">
    <source>
        <dbReference type="ARBA" id="ARBA00022475"/>
    </source>
</evidence>
<protein>
    <recommendedName>
        <fullName evidence="7">Endolytic murein transglycosylase</fullName>
        <ecNumber evidence="7">4.2.2.29</ecNumber>
    </recommendedName>
    <alternativeName>
        <fullName evidence="7">Peptidoglycan lytic transglycosylase</fullName>
    </alternativeName>
    <alternativeName>
        <fullName evidence="7">Peptidoglycan polymerization terminase</fullName>
    </alternativeName>
</protein>
<keyword evidence="1 7" id="KW-1003">Cell membrane</keyword>
<dbReference type="EC" id="4.2.2.29" evidence="7"/>